<dbReference type="InParanoid" id="Q01XU6"/>
<dbReference type="GO" id="GO:0015562">
    <property type="term" value="F:efflux transmembrane transporter activity"/>
    <property type="evidence" value="ECO:0007669"/>
    <property type="project" value="InterPro"/>
</dbReference>
<evidence type="ECO:0000256" key="7">
    <source>
        <dbReference type="ARBA" id="ARBA00023237"/>
    </source>
</evidence>
<dbReference type="InterPro" id="IPR051906">
    <property type="entry name" value="TolC-like"/>
</dbReference>
<comment type="similarity">
    <text evidence="2">Belongs to the outer membrane factor (OMF) (TC 1.B.17) family.</text>
</comment>
<dbReference type="HOGENOM" id="CLU_022604_0_0_0"/>
<dbReference type="GO" id="GO:0009279">
    <property type="term" value="C:cell outer membrane"/>
    <property type="evidence" value="ECO:0007669"/>
    <property type="project" value="UniProtKB-SubCell"/>
</dbReference>
<dbReference type="GO" id="GO:0015288">
    <property type="term" value="F:porin activity"/>
    <property type="evidence" value="ECO:0007669"/>
    <property type="project" value="TreeGrafter"/>
</dbReference>
<reference evidence="9" key="1">
    <citation type="submission" date="2006-10" db="EMBL/GenBank/DDBJ databases">
        <title>Complete sequence of Solibacter usitatus Ellin6076.</title>
        <authorList>
            <consortium name="US DOE Joint Genome Institute"/>
            <person name="Copeland A."/>
            <person name="Lucas S."/>
            <person name="Lapidus A."/>
            <person name="Barry K."/>
            <person name="Detter J.C."/>
            <person name="Glavina del Rio T."/>
            <person name="Hammon N."/>
            <person name="Israni S."/>
            <person name="Dalin E."/>
            <person name="Tice H."/>
            <person name="Pitluck S."/>
            <person name="Thompson L.S."/>
            <person name="Brettin T."/>
            <person name="Bruce D."/>
            <person name="Han C."/>
            <person name="Tapia R."/>
            <person name="Gilna P."/>
            <person name="Schmutz J."/>
            <person name="Larimer F."/>
            <person name="Land M."/>
            <person name="Hauser L."/>
            <person name="Kyrpides N."/>
            <person name="Mikhailova N."/>
            <person name="Janssen P.H."/>
            <person name="Kuske C.R."/>
            <person name="Richardson P."/>
        </authorList>
    </citation>
    <scope>NUCLEOTIDE SEQUENCE</scope>
    <source>
        <strain evidence="9">Ellin6076</strain>
    </source>
</reference>
<dbReference type="OrthoDB" id="102194at2"/>
<feature type="signal peptide" evidence="8">
    <location>
        <begin position="1"/>
        <end position="21"/>
    </location>
</feature>
<keyword evidence="3" id="KW-0813">Transport</keyword>
<dbReference type="EMBL" id="CP000473">
    <property type="protein sequence ID" value="ABJ85519.1"/>
    <property type="molecule type" value="Genomic_DNA"/>
</dbReference>
<evidence type="ECO:0000256" key="3">
    <source>
        <dbReference type="ARBA" id="ARBA00022448"/>
    </source>
</evidence>
<keyword evidence="8" id="KW-0732">Signal</keyword>
<protein>
    <submittedName>
        <fullName evidence="9">Outer membrane efflux protein</fullName>
    </submittedName>
</protein>
<keyword evidence="6" id="KW-0472">Membrane</keyword>
<dbReference type="GO" id="GO:1990281">
    <property type="term" value="C:efflux pump complex"/>
    <property type="evidence" value="ECO:0007669"/>
    <property type="project" value="TreeGrafter"/>
</dbReference>
<dbReference type="Pfam" id="PF02321">
    <property type="entry name" value="OEP"/>
    <property type="match status" value="2"/>
</dbReference>
<dbReference type="PANTHER" id="PTHR30026">
    <property type="entry name" value="OUTER MEMBRANE PROTEIN TOLC"/>
    <property type="match status" value="1"/>
</dbReference>
<keyword evidence="5" id="KW-0812">Transmembrane</keyword>
<evidence type="ECO:0000256" key="6">
    <source>
        <dbReference type="ARBA" id="ARBA00023136"/>
    </source>
</evidence>
<name>Q01XU6_SOLUE</name>
<evidence type="ECO:0000256" key="5">
    <source>
        <dbReference type="ARBA" id="ARBA00022692"/>
    </source>
</evidence>
<dbReference type="KEGG" id="sus:Acid_4560"/>
<comment type="subcellular location">
    <subcellularLocation>
        <location evidence="1">Cell outer membrane</location>
    </subcellularLocation>
</comment>
<dbReference type="InterPro" id="IPR003423">
    <property type="entry name" value="OMP_efflux"/>
</dbReference>
<evidence type="ECO:0000256" key="2">
    <source>
        <dbReference type="ARBA" id="ARBA00007613"/>
    </source>
</evidence>
<proteinExistence type="inferred from homology"/>
<feature type="chain" id="PRO_5004162869" evidence="8">
    <location>
        <begin position="22"/>
        <end position="615"/>
    </location>
</feature>
<accession>Q01XU6</accession>
<dbReference type="SUPFAM" id="SSF56954">
    <property type="entry name" value="Outer membrane efflux proteins (OEP)"/>
    <property type="match status" value="1"/>
</dbReference>
<organism evidence="9">
    <name type="scientific">Solibacter usitatus (strain Ellin6076)</name>
    <dbReference type="NCBI Taxonomy" id="234267"/>
    <lineage>
        <taxon>Bacteria</taxon>
        <taxon>Pseudomonadati</taxon>
        <taxon>Acidobacteriota</taxon>
        <taxon>Terriglobia</taxon>
        <taxon>Bryobacterales</taxon>
        <taxon>Solibacteraceae</taxon>
        <taxon>Candidatus Solibacter</taxon>
    </lineage>
</organism>
<dbReference type="PANTHER" id="PTHR30026:SF23">
    <property type="entry name" value="TO APRF-PUTATIVE OUTER MEMBRANE EFFLUX PROTEIN OR SECRETED ALKALINE PHOSPHATASE-RELATED"/>
    <property type="match status" value="1"/>
</dbReference>
<evidence type="ECO:0000313" key="9">
    <source>
        <dbReference type="EMBL" id="ABJ85519.1"/>
    </source>
</evidence>
<dbReference type="Gene3D" id="1.20.1600.10">
    <property type="entry name" value="Outer membrane efflux proteins (OEP)"/>
    <property type="match status" value="1"/>
</dbReference>
<evidence type="ECO:0000256" key="8">
    <source>
        <dbReference type="SAM" id="SignalP"/>
    </source>
</evidence>
<dbReference type="eggNOG" id="COG1538">
    <property type="taxonomic scope" value="Bacteria"/>
</dbReference>
<dbReference type="STRING" id="234267.Acid_4560"/>
<keyword evidence="7" id="KW-0998">Cell outer membrane</keyword>
<gene>
    <name evidence="9" type="ordered locus">Acid_4560</name>
</gene>
<keyword evidence="4" id="KW-1134">Transmembrane beta strand</keyword>
<sequence length="615" mass="66340" precursor="true">MFYKPACAALALFLAADLGLAQTGIPRMTPPVSSDNSPRVHELIRAGNLYLSLQDALSLAIENNLDIELQRYLLPTGDAELLRTRGGGTIRGLNFTLSEAPTGTGGPLSAVPTNAAVAGRATTGSSIATNALALNVLGEPTVNYSIQGTIPQSIGTVIPSYDPAIVGQLNWTHQTTPQTSTVQTGSNTLVTGTTLFNAGVQQGFASGAQVGLNFLNNRQSVNSFRSGYNPYTGSALGLNVTQPLLRGFGTSLNRRFIRIALNEQKMTSLLFRQQLILTVYGVIRLYTDLVALTEDEKVKQETVNLAEKLLADVRAQVEEGTLARVEMTRANAQVFSTRQDLINATGLREEQEAIFKNVITRRGNADPEVANARIIPTDTLVIPSTDEVRPMQDLIADALAQRPDINQGRLQIDNSKIGLEGARSLTKPQVDLVGVMQNNGLAGQSNPLFPTPADPGFIGGYGGVLDQIFTRKYPTYGVGVQLTVPIHNRVAEADLARDEIQVKQSGIRLRQLENQARLEVEDALIAMRRARASYDAAVQARALQQESLEAEQAKFEVGASTSFFVIQYESLLAQARSTEVAARSSYAKAKAALQRATATILEENRITLESALKPK</sequence>
<dbReference type="AlphaFoldDB" id="Q01XU6"/>
<evidence type="ECO:0000256" key="4">
    <source>
        <dbReference type="ARBA" id="ARBA00022452"/>
    </source>
</evidence>
<evidence type="ECO:0000256" key="1">
    <source>
        <dbReference type="ARBA" id="ARBA00004442"/>
    </source>
</evidence>